<evidence type="ECO:0000256" key="1">
    <source>
        <dbReference type="SAM" id="MobiDB-lite"/>
    </source>
</evidence>
<organism evidence="2 3">
    <name type="scientific">Nitzschia inconspicua</name>
    <dbReference type="NCBI Taxonomy" id="303405"/>
    <lineage>
        <taxon>Eukaryota</taxon>
        <taxon>Sar</taxon>
        <taxon>Stramenopiles</taxon>
        <taxon>Ochrophyta</taxon>
        <taxon>Bacillariophyta</taxon>
        <taxon>Bacillariophyceae</taxon>
        <taxon>Bacillariophycidae</taxon>
        <taxon>Bacillariales</taxon>
        <taxon>Bacillariaceae</taxon>
        <taxon>Nitzschia</taxon>
    </lineage>
</organism>
<evidence type="ECO:0000313" key="3">
    <source>
        <dbReference type="Proteomes" id="UP000693970"/>
    </source>
</evidence>
<dbReference type="AlphaFoldDB" id="A0A9K3PZQ8"/>
<accession>A0A9K3PZQ8</accession>
<feature type="compositionally biased region" description="Polar residues" evidence="1">
    <location>
        <begin position="58"/>
        <end position="75"/>
    </location>
</feature>
<protein>
    <submittedName>
        <fullName evidence="2">Uncharacterized protein</fullName>
    </submittedName>
</protein>
<gene>
    <name evidence="2" type="ORF">IV203_028757</name>
</gene>
<proteinExistence type="predicted"/>
<reference evidence="2" key="1">
    <citation type="journal article" date="2021" name="Sci. Rep.">
        <title>Diploid genomic architecture of Nitzschia inconspicua, an elite biomass production diatom.</title>
        <authorList>
            <person name="Oliver A."/>
            <person name="Podell S."/>
            <person name="Pinowska A."/>
            <person name="Traller J.C."/>
            <person name="Smith S.R."/>
            <person name="McClure R."/>
            <person name="Beliaev A."/>
            <person name="Bohutskyi P."/>
            <person name="Hill E.A."/>
            <person name="Rabines A."/>
            <person name="Zheng H."/>
            <person name="Allen L.Z."/>
            <person name="Kuo A."/>
            <person name="Grigoriev I.V."/>
            <person name="Allen A.E."/>
            <person name="Hazlebeck D."/>
            <person name="Allen E.E."/>
        </authorList>
    </citation>
    <scope>NUCLEOTIDE SEQUENCE</scope>
    <source>
        <strain evidence="2">Hildebrandi</strain>
    </source>
</reference>
<evidence type="ECO:0000313" key="2">
    <source>
        <dbReference type="EMBL" id="KAG7366087.1"/>
    </source>
</evidence>
<feature type="region of interest" description="Disordered" evidence="1">
    <location>
        <begin position="56"/>
        <end position="75"/>
    </location>
</feature>
<sequence length="239" mass="26703">MSSLVAESLEQHQPPVMNDEEKTITTTFTSSTYSGRDSQEIRSRLLSRLGIYDAPPGTATTASSSAVIPSSQPMTAAQQRRVRILRGMGVGYTMFKSPPDGSAIRKPLNGVVPSKEPLKMGYTEDDDSGEVKNEDTIMSETTVKKKTTRIAFQDEVDVLPIPTRHEYSDRIKSRIWSNRHELQENAERNAVEFAQEGWNWEKVKEDDEMYICSASGELVHPAWVGDLPKIERGQAHSSD</sequence>
<dbReference type="EMBL" id="JAGRRH010000007">
    <property type="protein sequence ID" value="KAG7366087.1"/>
    <property type="molecule type" value="Genomic_DNA"/>
</dbReference>
<dbReference type="Proteomes" id="UP000693970">
    <property type="component" value="Unassembled WGS sequence"/>
</dbReference>
<comment type="caution">
    <text evidence="2">The sequence shown here is derived from an EMBL/GenBank/DDBJ whole genome shotgun (WGS) entry which is preliminary data.</text>
</comment>
<keyword evidence="3" id="KW-1185">Reference proteome</keyword>
<feature type="compositionally biased region" description="Low complexity" evidence="1">
    <location>
        <begin position="24"/>
        <end position="34"/>
    </location>
</feature>
<reference evidence="2" key="2">
    <citation type="submission" date="2021-04" db="EMBL/GenBank/DDBJ databases">
        <authorList>
            <person name="Podell S."/>
        </authorList>
    </citation>
    <scope>NUCLEOTIDE SEQUENCE</scope>
    <source>
        <strain evidence="2">Hildebrandi</strain>
    </source>
</reference>
<feature type="region of interest" description="Disordered" evidence="1">
    <location>
        <begin position="109"/>
        <end position="131"/>
    </location>
</feature>
<name>A0A9K3PZQ8_9STRA</name>
<feature type="region of interest" description="Disordered" evidence="1">
    <location>
        <begin position="1"/>
        <end position="39"/>
    </location>
</feature>
<dbReference type="OrthoDB" id="37029at2759"/>